<keyword evidence="2" id="KW-0547">Nucleotide-binding</keyword>
<evidence type="ECO:0000313" key="6">
    <source>
        <dbReference type="Proteomes" id="UP000002964"/>
    </source>
</evidence>
<dbReference type="Proteomes" id="UP000002964">
    <property type="component" value="Unassembled WGS sequence"/>
</dbReference>
<evidence type="ECO:0000256" key="3">
    <source>
        <dbReference type="PIRSR" id="PIRSR640198-3"/>
    </source>
</evidence>
<keyword evidence="6" id="KW-1185">Reference proteome</keyword>
<reference evidence="6" key="1">
    <citation type="submission" date="2011-06" db="EMBL/GenBank/DDBJ databases">
        <authorList>
            <consortium name="US DOE Joint Genome Institute (JGI-PGF)"/>
            <person name="Lucas S."/>
            <person name="Han J."/>
            <person name="Lapidus A."/>
            <person name="Cheng J.-F."/>
            <person name="Goodwin L."/>
            <person name="Pitluck S."/>
            <person name="Peters L."/>
            <person name="Land M.L."/>
            <person name="Hauser L."/>
            <person name="Vogl K."/>
            <person name="Liu Z."/>
            <person name="Overmann J."/>
            <person name="Frigaard N.-U."/>
            <person name="Bryant D.A."/>
            <person name="Woyke T.J."/>
        </authorList>
    </citation>
    <scope>NUCLEOTIDE SEQUENCE [LARGE SCALE GENOMIC DNA]</scope>
    <source>
        <strain evidence="6">970</strain>
    </source>
</reference>
<gene>
    <name evidence="5" type="ORF">Thi970DRAFT_02639</name>
</gene>
<feature type="site" description="Important for autoinhibition of adenylyltransferase activity" evidence="3">
    <location>
        <position position="124"/>
    </location>
</feature>
<evidence type="ECO:0000256" key="2">
    <source>
        <dbReference type="PIRSR" id="PIRSR640198-2"/>
    </source>
</evidence>
<dbReference type="GO" id="GO:0005524">
    <property type="term" value="F:ATP binding"/>
    <property type="evidence" value="ECO:0007669"/>
    <property type="project" value="UniProtKB-KW"/>
</dbReference>
<evidence type="ECO:0000313" key="5">
    <source>
        <dbReference type="EMBL" id="EIC22381.1"/>
    </source>
</evidence>
<feature type="domain" description="Fido" evidence="4">
    <location>
        <begin position="171"/>
        <end position="330"/>
    </location>
</feature>
<evidence type="ECO:0000259" key="4">
    <source>
        <dbReference type="PROSITE" id="PS51459"/>
    </source>
</evidence>
<dbReference type="AlphaFoldDB" id="H8Z0P0"/>
<dbReference type="eggNOG" id="COG3177">
    <property type="taxonomic scope" value="Bacteria"/>
</dbReference>
<dbReference type="InterPro" id="IPR040198">
    <property type="entry name" value="Fido_containing"/>
</dbReference>
<feature type="binding site" evidence="2">
    <location>
        <begin position="262"/>
        <end position="269"/>
    </location>
    <ligand>
        <name>ATP</name>
        <dbReference type="ChEBI" id="CHEBI:30616"/>
    </ligand>
</feature>
<feature type="active site" evidence="1">
    <location>
        <position position="258"/>
    </location>
</feature>
<proteinExistence type="predicted"/>
<dbReference type="RefSeq" id="WP_009149190.1">
    <property type="nucleotide sequence ID" value="NZ_CP121471.1"/>
</dbReference>
<dbReference type="InterPro" id="IPR036597">
    <property type="entry name" value="Fido-like_dom_sf"/>
</dbReference>
<dbReference type="EMBL" id="JH603169">
    <property type="protein sequence ID" value="EIC22381.1"/>
    <property type="molecule type" value="Genomic_DNA"/>
</dbReference>
<dbReference type="HOGENOM" id="CLU_047250_2_2_6"/>
<dbReference type="PANTHER" id="PTHR13504">
    <property type="entry name" value="FIDO DOMAIN-CONTAINING PROTEIN DDB_G0283145"/>
    <property type="match status" value="1"/>
</dbReference>
<evidence type="ECO:0000256" key="1">
    <source>
        <dbReference type="PIRSR" id="PIRSR640198-1"/>
    </source>
</evidence>
<keyword evidence="2" id="KW-0067">ATP-binding</keyword>
<dbReference type="PANTHER" id="PTHR13504:SF38">
    <property type="entry name" value="FIDO DOMAIN-CONTAINING PROTEIN"/>
    <property type="match status" value="1"/>
</dbReference>
<dbReference type="STRING" id="631362.Thi970DRAFT_02639"/>
<dbReference type="Pfam" id="PF02661">
    <property type="entry name" value="Fic"/>
    <property type="match status" value="1"/>
</dbReference>
<sequence>MRSIDPASVTADEVISLMAEVAELRRMIAKIPEDDIISRGSLGARLAVVEKDLQRVEAVVDTEKLLRGIPFSGRFQYTDAMVRHLGLIEAARAVIAVLPLPPDRELRLRQQARQRATRHSTRIEGNTLGSEEIGRAVIALDRTQTEMQQEVRNYWRALEWIEEQIETRRQPSEELIRELHSIILVHGLGRRRRRSDYRVEECPVLDSATRRIDYAPPKPAEVPDYMADLVAWWQGERAAMLLGPVRAGLLAHRFVSIHPFTDGNGRTARALATFELWRSGYEMRGFLSLEEHYTADLGAYYRHLQMGLPVDFYDGRHNPDHSQWLAFFLKTMGEAAETLRREAVSLYAPEHQPPAPWAALHRVQQQLLTRLLMRGQELGAEAMTFSPGDIADWFGISPNTSREWLERWRDQGFAVPLNPGAKRVRLYRLDGRWIDLLRQALSGAGFSASVNTSKSLEKNGASS</sequence>
<dbReference type="SUPFAM" id="SSF140931">
    <property type="entry name" value="Fic-like"/>
    <property type="match status" value="1"/>
</dbReference>
<dbReference type="PROSITE" id="PS51459">
    <property type="entry name" value="FIDO"/>
    <property type="match status" value="1"/>
</dbReference>
<name>H8Z0P0_9GAMM</name>
<accession>H8Z0P0</accession>
<organism evidence="5 6">
    <name type="scientific">Thiorhodovibrio frisius</name>
    <dbReference type="NCBI Taxonomy" id="631362"/>
    <lineage>
        <taxon>Bacteria</taxon>
        <taxon>Pseudomonadati</taxon>
        <taxon>Pseudomonadota</taxon>
        <taxon>Gammaproteobacteria</taxon>
        <taxon>Chromatiales</taxon>
        <taxon>Chromatiaceae</taxon>
        <taxon>Thiorhodovibrio</taxon>
    </lineage>
</organism>
<dbReference type="Gene3D" id="1.10.3290.10">
    <property type="entry name" value="Fido-like domain"/>
    <property type="match status" value="1"/>
</dbReference>
<dbReference type="InterPro" id="IPR003812">
    <property type="entry name" value="Fido"/>
</dbReference>
<protein>
    <recommendedName>
        <fullName evidence="4">Fido domain-containing protein</fullName>
    </recommendedName>
</protein>
<reference evidence="5 6" key="2">
    <citation type="submission" date="2011-11" db="EMBL/GenBank/DDBJ databases">
        <authorList>
            <consortium name="US DOE Joint Genome Institute"/>
            <person name="Lucas S."/>
            <person name="Han J."/>
            <person name="Lapidus A."/>
            <person name="Cheng J.-F."/>
            <person name="Goodwin L."/>
            <person name="Pitluck S."/>
            <person name="Peters L."/>
            <person name="Ovchinnikova G."/>
            <person name="Zhang X."/>
            <person name="Detter J.C."/>
            <person name="Han C."/>
            <person name="Tapia R."/>
            <person name="Land M."/>
            <person name="Hauser L."/>
            <person name="Kyrpides N."/>
            <person name="Ivanova N."/>
            <person name="Pagani I."/>
            <person name="Vogl K."/>
            <person name="Liu Z."/>
            <person name="Overmann J."/>
            <person name="Frigaard N.-U."/>
            <person name="Bryant D."/>
            <person name="Woyke T."/>
        </authorList>
    </citation>
    <scope>NUCLEOTIDE SEQUENCE [LARGE SCALE GENOMIC DNA]</scope>
    <source>
        <strain evidence="5 6">970</strain>
    </source>
</reference>